<feature type="non-terminal residue" evidence="2">
    <location>
        <position position="54"/>
    </location>
</feature>
<accession>A0A5S4YGE5</accession>
<feature type="transmembrane region" description="Helical" evidence="1">
    <location>
        <begin position="21"/>
        <end position="44"/>
    </location>
</feature>
<gene>
    <name evidence="2" type="ORF">FXV83_28965</name>
</gene>
<keyword evidence="1" id="KW-0812">Transmembrane</keyword>
<organism evidence="2 3">
    <name type="scientific">Bradyrhizobium hipponense</name>
    <dbReference type="NCBI Taxonomy" id="2605638"/>
    <lineage>
        <taxon>Bacteria</taxon>
        <taxon>Pseudomonadati</taxon>
        <taxon>Pseudomonadota</taxon>
        <taxon>Alphaproteobacteria</taxon>
        <taxon>Hyphomicrobiales</taxon>
        <taxon>Nitrobacteraceae</taxon>
        <taxon>Bradyrhizobium</taxon>
    </lineage>
</organism>
<sequence length="54" mass="5674">MCCPSQPSGTRPTIRLDRVRRITTAVAMAFALLVTMSAATPGFAQSPLPSPTPT</sequence>
<proteinExistence type="predicted"/>
<dbReference type="Proteomes" id="UP000324797">
    <property type="component" value="Unassembled WGS sequence"/>
</dbReference>
<evidence type="ECO:0000256" key="1">
    <source>
        <dbReference type="SAM" id="Phobius"/>
    </source>
</evidence>
<keyword evidence="3" id="KW-1185">Reference proteome</keyword>
<evidence type="ECO:0000313" key="2">
    <source>
        <dbReference type="EMBL" id="TYO63092.1"/>
    </source>
</evidence>
<name>A0A5S4YGE5_9BRAD</name>
<keyword evidence="1" id="KW-1133">Transmembrane helix</keyword>
<evidence type="ECO:0000313" key="3">
    <source>
        <dbReference type="Proteomes" id="UP000324797"/>
    </source>
</evidence>
<dbReference type="EMBL" id="VSTH01000106">
    <property type="protein sequence ID" value="TYO63092.1"/>
    <property type="molecule type" value="Genomic_DNA"/>
</dbReference>
<comment type="caution">
    <text evidence="2">The sequence shown here is derived from an EMBL/GenBank/DDBJ whole genome shotgun (WGS) entry which is preliminary data.</text>
</comment>
<dbReference type="AlphaFoldDB" id="A0A5S4YGE5"/>
<protein>
    <submittedName>
        <fullName evidence="2">Autotransporter domain-containing protein</fullName>
    </submittedName>
</protein>
<reference evidence="2 3" key="1">
    <citation type="submission" date="2019-08" db="EMBL/GenBank/DDBJ databases">
        <title>Bradyrhizobium hipponensis sp. nov., a rhizobium isolated from a Lupinus angustifolius root nodule in Tunisia.</title>
        <authorList>
            <person name="Off K."/>
            <person name="Rejili M."/>
            <person name="Mars M."/>
            <person name="Brachmann A."/>
            <person name="Marin M."/>
        </authorList>
    </citation>
    <scope>NUCLEOTIDE SEQUENCE [LARGE SCALE GENOMIC DNA]</scope>
    <source>
        <strain evidence="3">aSej3</strain>
    </source>
</reference>
<keyword evidence="1" id="KW-0472">Membrane</keyword>